<dbReference type="PANTHER" id="PTHR14119:SF3">
    <property type="entry name" value="ISOCHORISMATASE DOMAIN-CONTAINING PROTEIN 2"/>
    <property type="match status" value="1"/>
</dbReference>
<dbReference type="InterPro" id="IPR050993">
    <property type="entry name" value="Isochorismatase_domain"/>
</dbReference>
<proteinExistence type="inferred from homology"/>
<dbReference type="EMBL" id="MIKG01000014">
    <property type="protein sequence ID" value="RAO71091.1"/>
    <property type="molecule type" value="Genomic_DNA"/>
</dbReference>
<evidence type="ECO:0000259" key="2">
    <source>
        <dbReference type="Pfam" id="PF00857"/>
    </source>
</evidence>
<dbReference type="Gene3D" id="3.40.50.850">
    <property type="entry name" value="Isochorismatase-like"/>
    <property type="match status" value="1"/>
</dbReference>
<evidence type="ECO:0000256" key="1">
    <source>
        <dbReference type="ARBA" id="ARBA00006336"/>
    </source>
</evidence>
<dbReference type="RefSeq" id="XP_040735607.1">
    <property type="nucleotide sequence ID" value="XM_040879763.1"/>
</dbReference>
<feature type="domain" description="Isochorismatase-like" evidence="2">
    <location>
        <begin position="15"/>
        <end position="176"/>
    </location>
</feature>
<keyword evidence="4" id="KW-1185">Reference proteome</keyword>
<dbReference type="PANTHER" id="PTHR14119">
    <property type="entry name" value="HYDROLASE"/>
    <property type="match status" value="1"/>
</dbReference>
<comment type="similarity">
    <text evidence="1">Belongs to the isochorismatase family.</text>
</comment>
<accession>A0A364L5U3</accession>
<dbReference type="GeneID" id="63796319"/>
<dbReference type="STRING" id="1196081.A0A364L5U3"/>
<dbReference type="InterPro" id="IPR036380">
    <property type="entry name" value="Isochorismatase-like_sf"/>
</dbReference>
<name>A0A364L5U3_TALAM</name>
<comment type="caution">
    <text evidence="3">The sequence shown here is derived from an EMBL/GenBank/DDBJ whole genome shotgun (WGS) entry which is preliminary data.</text>
</comment>
<dbReference type="Proteomes" id="UP000249363">
    <property type="component" value="Unassembled WGS sequence"/>
</dbReference>
<organism evidence="3 4">
    <name type="scientific">Talaromyces amestolkiae</name>
    <dbReference type="NCBI Taxonomy" id="1196081"/>
    <lineage>
        <taxon>Eukaryota</taxon>
        <taxon>Fungi</taxon>
        <taxon>Dikarya</taxon>
        <taxon>Ascomycota</taxon>
        <taxon>Pezizomycotina</taxon>
        <taxon>Eurotiomycetes</taxon>
        <taxon>Eurotiomycetidae</taxon>
        <taxon>Eurotiales</taxon>
        <taxon>Trichocomaceae</taxon>
        <taxon>Talaromyces</taxon>
        <taxon>Talaromyces sect. Talaromyces</taxon>
    </lineage>
</organism>
<dbReference type="OrthoDB" id="269496at2759"/>
<dbReference type="InterPro" id="IPR000868">
    <property type="entry name" value="Isochorismatase-like_dom"/>
</dbReference>
<evidence type="ECO:0000313" key="4">
    <source>
        <dbReference type="Proteomes" id="UP000249363"/>
    </source>
</evidence>
<dbReference type="Pfam" id="PF00857">
    <property type="entry name" value="Isochorismatase"/>
    <property type="match status" value="1"/>
</dbReference>
<reference evidence="3 4" key="1">
    <citation type="journal article" date="2017" name="Biotechnol. Biofuels">
        <title>Differential beta-glucosidase expression as a function of carbon source availability in Talaromyces amestolkiae: a genomic and proteomic approach.</title>
        <authorList>
            <person name="de Eugenio L.I."/>
            <person name="Mendez-Liter J.A."/>
            <person name="Nieto-Dominguez M."/>
            <person name="Alonso L."/>
            <person name="Gil-Munoz J."/>
            <person name="Barriuso J."/>
            <person name="Prieto A."/>
            <person name="Martinez M.J."/>
        </authorList>
    </citation>
    <scope>NUCLEOTIDE SEQUENCE [LARGE SCALE GENOMIC DNA]</scope>
    <source>
        <strain evidence="3 4">CIB</strain>
    </source>
</reference>
<sequence length="215" mass="23907">MANLTARASRIRNPVLFICDIQEKFREHIHEFPKVVSTTRKLLKASAVLDVPVYITTQNKARLGDTVSELLSLVAPNDNQTGNKVIANIDKTAFSMYTDDLVSQYQSTTNRPEQKLDAIIVGIETHICVTQTTLDLLQAGHRVYIVADGVSSVNPEERPVALARLRDAGAIVTTSESLIFEMLRDAKSDGFKSINGLIKEFKEDTKEGLRVLCKY</sequence>
<evidence type="ECO:0000313" key="3">
    <source>
        <dbReference type="EMBL" id="RAO71091.1"/>
    </source>
</evidence>
<dbReference type="AlphaFoldDB" id="A0A364L5U3"/>
<protein>
    <recommendedName>
        <fullName evidence="2">Isochorismatase-like domain-containing protein</fullName>
    </recommendedName>
</protein>
<dbReference type="SUPFAM" id="SSF52499">
    <property type="entry name" value="Isochorismatase-like hydrolases"/>
    <property type="match status" value="1"/>
</dbReference>
<gene>
    <name evidence="3" type="ORF">BHQ10_007103</name>
</gene>